<gene>
    <name evidence="2" type="ORF">K432DRAFT_400087</name>
</gene>
<reference evidence="2 3" key="1">
    <citation type="journal article" date="2016" name="Nat. Commun.">
        <title>Ectomycorrhizal ecology is imprinted in the genome of the dominant symbiotic fungus Cenococcum geophilum.</title>
        <authorList>
            <consortium name="DOE Joint Genome Institute"/>
            <person name="Peter M."/>
            <person name="Kohler A."/>
            <person name="Ohm R.A."/>
            <person name="Kuo A."/>
            <person name="Krutzmann J."/>
            <person name="Morin E."/>
            <person name="Arend M."/>
            <person name="Barry K.W."/>
            <person name="Binder M."/>
            <person name="Choi C."/>
            <person name="Clum A."/>
            <person name="Copeland A."/>
            <person name="Grisel N."/>
            <person name="Haridas S."/>
            <person name="Kipfer T."/>
            <person name="LaButti K."/>
            <person name="Lindquist E."/>
            <person name="Lipzen A."/>
            <person name="Maire R."/>
            <person name="Meier B."/>
            <person name="Mihaltcheva S."/>
            <person name="Molinier V."/>
            <person name="Murat C."/>
            <person name="Poggeler S."/>
            <person name="Quandt C.A."/>
            <person name="Sperisen C."/>
            <person name="Tritt A."/>
            <person name="Tisserant E."/>
            <person name="Crous P.W."/>
            <person name="Henrissat B."/>
            <person name="Nehls U."/>
            <person name="Egli S."/>
            <person name="Spatafora J.W."/>
            <person name="Grigoriev I.V."/>
            <person name="Martin F.M."/>
        </authorList>
    </citation>
    <scope>NUCLEOTIDE SEQUENCE [LARGE SCALE GENOMIC DNA]</scope>
    <source>
        <strain evidence="2 3">CBS 459.81</strain>
    </source>
</reference>
<name>A0A8E2EKK7_9PEZI</name>
<dbReference type="OrthoDB" id="3553547at2759"/>
<feature type="region of interest" description="Disordered" evidence="1">
    <location>
        <begin position="1"/>
        <end position="35"/>
    </location>
</feature>
<keyword evidence="3" id="KW-1185">Reference proteome</keyword>
<evidence type="ECO:0000313" key="2">
    <source>
        <dbReference type="EMBL" id="OCK85581.1"/>
    </source>
</evidence>
<dbReference type="EMBL" id="KV744816">
    <property type="protein sequence ID" value="OCK85581.1"/>
    <property type="molecule type" value="Genomic_DNA"/>
</dbReference>
<feature type="compositionally biased region" description="Polar residues" evidence="1">
    <location>
        <begin position="154"/>
        <end position="166"/>
    </location>
</feature>
<proteinExistence type="predicted"/>
<protein>
    <submittedName>
        <fullName evidence="2">Uncharacterized protein</fullName>
    </submittedName>
</protein>
<dbReference type="Proteomes" id="UP000250266">
    <property type="component" value="Unassembled WGS sequence"/>
</dbReference>
<evidence type="ECO:0000313" key="3">
    <source>
        <dbReference type="Proteomes" id="UP000250266"/>
    </source>
</evidence>
<sequence>MLQHGVLPPAEEGNMHRTMPKSFPRSKRWTSAQRRVAKSRGAVLTTRVQVRKEEIRCLQQRQHSRDVQGKFMEVLHTAMEKGDPAGARPELDQLFKEIQESMDNLDHQEVQTRSLKDRLSDLEYRYGKREEELFRDLENALAGDDVSYDDTETSSENITQPSSYGTIQDDAPPLLQELYSRMGDHKVLRDRLNNFEIDLQEQFDARETLRGEGKPIDMSDEKFYEMHIPEHNKIKEELSQAQADVQRLRDLCLSNGIKLDELNDAESVLDIRTEPVTSPPDLDHPLQHLQSPHFPRSHSSVSPGDSLISKFLHTRDRINKWLTDIMSPKHGTGLDQRPNRDPWAMLVWKTWPYDETSDNPITYRQYSEHTRCTLRLVRSEPCLQASYFGIPEKKARSMT</sequence>
<feature type="region of interest" description="Disordered" evidence="1">
    <location>
        <begin position="145"/>
        <end position="170"/>
    </location>
</feature>
<evidence type="ECO:0000256" key="1">
    <source>
        <dbReference type="SAM" id="MobiDB-lite"/>
    </source>
</evidence>
<organism evidence="2 3">
    <name type="scientific">Lepidopterella palustris CBS 459.81</name>
    <dbReference type="NCBI Taxonomy" id="1314670"/>
    <lineage>
        <taxon>Eukaryota</taxon>
        <taxon>Fungi</taxon>
        <taxon>Dikarya</taxon>
        <taxon>Ascomycota</taxon>
        <taxon>Pezizomycotina</taxon>
        <taxon>Dothideomycetes</taxon>
        <taxon>Pleosporomycetidae</taxon>
        <taxon>Mytilinidiales</taxon>
        <taxon>Argynnaceae</taxon>
        <taxon>Lepidopterella</taxon>
    </lineage>
</organism>
<accession>A0A8E2EKK7</accession>
<dbReference type="AlphaFoldDB" id="A0A8E2EKK7"/>